<proteinExistence type="predicted"/>
<evidence type="ECO:0000313" key="1">
    <source>
        <dbReference type="EMBL" id="OUJ69390.1"/>
    </source>
</evidence>
<gene>
    <name evidence="1" type="ORF">BXP70_26500</name>
</gene>
<accession>A0A243W6E2</accession>
<sequence>MLLLVSAWRARSFQFDEKSLLKLDLDVGALPSQVLNRPFKASSWRKHGNILYQRISSSLQFTIDKVYHILLLAAFKI</sequence>
<dbReference type="AlphaFoldDB" id="A0A243W6E2"/>
<protein>
    <submittedName>
        <fullName evidence="1">Uncharacterized protein</fullName>
    </submittedName>
</protein>
<comment type="caution">
    <text evidence="1">The sequence shown here is derived from an EMBL/GenBank/DDBJ whole genome shotgun (WGS) entry which is preliminary data.</text>
</comment>
<name>A0A243W6E2_9BACT</name>
<organism evidence="1 2">
    <name type="scientific">Hymenobacter crusticola</name>
    <dbReference type="NCBI Taxonomy" id="1770526"/>
    <lineage>
        <taxon>Bacteria</taxon>
        <taxon>Pseudomonadati</taxon>
        <taxon>Bacteroidota</taxon>
        <taxon>Cytophagia</taxon>
        <taxon>Cytophagales</taxon>
        <taxon>Hymenobacteraceae</taxon>
        <taxon>Hymenobacter</taxon>
    </lineage>
</organism>
<reference evidence="1 2" key="1">
    <citation type="submission" date="2017-01" db="EMBL/GenBank/DDBJ databases">
        <title>A new Hymenobacter.</title>
        <authorList>
            <person name="Liang Y."/>
            <person name="Feng F."/>
        </authorList>
    </citation>
    <scope>NUCLEOTIDE SEQUENCE [LARGE SCALE GENOMIC DNA]</scope>
    <source>
        <strain evidence="1">MIMBbqt21</strain>
    </source>
</reference>
<evidence type="ECO:0000313" key="2">
    <source>
        <dbReference type="Proteomes" id="UP000194873"/>
    </source>
</evidence>
<keyword evidence="2" id="KW-1185">Reference proteome</keyword>
<dbReference type="EMBL" id="MTSE01000034">
    <property type="protein sequence ID" value="OUJ69390.1"/>
    <property type="molecule type" value="Genomic_DNA"/>
</dbReference>
<dbReference type="Proteomes" id="UP000194873">
    <property type="component" value="Unassembled WGS sequence"/>
</dbReference>